<dbReference type="Gene3D" id="3.40.50.150">
    <property type="entry name" value="Vaccinia Virus protein VP39"/>
    <property type="match status" value="1"/>
</dbReference>
<dbReference type="InterPro" id="IPR022641">
    <property type="entry name" value="CheR_N"/>
</dbReference>
<dbReference type="PROSITE" id="PS50123">
    <property type="entry name" value="CHER"/>
    <property type="match status" value="1"/>
</dbReference>
<sequence>MLATPTMTPQEFAHFQRFVAQMAGIHLSAAKIPLVAGRLSARLRHYRFASYGAYFRLLSSGKAPEEVQVAVDLLTTHETSFFREMPHFTFLRDTVLPAHQAGQPFRVWSAACSSGEEPYSIAMLLADCLGERPWELLASDISTGSLAKAQAGHYPMERAARIPQEYLAAYCLKGVGRQTGTFLIADVLRRRLRFAVINLNASLPQIEPVDVIFVRNVMIYFDAPTKTQVVQRLRTVLRPAGYLFIGHSESLHGLTTTFKLVCPGVYRLQ</sequence>
<dbReference type="SUPFAM" id="SSF47757">
    <property type="entry name" value="Chemotaxis receptor methyltransferase CheR, N-terminal domain"/>
    <property type="match status" value="1"/>
</dbReference>
<dbReference type="PRINTS" id="PR00996">
    <property type="entry name" value="CHERMTFRASE"/>
</dbReference>
<evidence type="ECO:0000256" key="3">
    <source>
        <dbReference type="ARBA" id="ARBA00022603"/>
    </source>
</evidence>
<keyword evidence="4" id="KW-0808">Transferase</keyword>
<dbReference type="GO" id="GO:0032259">
    <property type="term" value="P:methylation"/>
    <property type="evidence" value="ECO:0007669"/>
    <property type="project" value="UniProtKB-KW"/>
</dbReference>
<evidence type="ECO:0000313" key="7">
    <source>
        <dbReference type="EMBL" id="MBM3223057.1"/>
    </source>
</evidence>
<dbReference type="Proteomes" id="UP000712673">
    <property type="component" value="Unassembled WGS sequence"/>
</dbReference>
<dbReference type="Pfam" id="PF03705">
    <property type="entry name" value="CheR_N"/>
    <property type="match status" value="1"/>
</dbReference>
<dbReference type="InterPro" id="IPR036804">
    <property type="entry name" value="CheR_N_sf"/>
</dbReference>
<comment type="catalytic activity">
    <reaction evidence="1">
        <text>L-glutamyl-[protein] + S-adenosyl-L-methionine = [protein]-L-glutamate 5-O-methyl ester + S-adenosyl-L-homocysteine</text>
        <dbReference type="Rhea" id="RHEA:24452"/>
        <dbReference type="Rhea" id="RHEA-COMP:10208"/>
        <dbReference type="Rhea" id="RHEA-COMP:10311"/>
        <dbReference type="ChEBI" id="CHEBI:29973"/>
        <dbReference type="ChEBI" id="CHEBI:57856"/>
        <dbReference type="ChEBI" id="CHEBI:59789"/>
        <dbReference type="ChEBI" id="CHEBI:82795"/>
        <dbReference type="EC" id="2.1.1.80"/>
    </reaction>
</comment>
<dbReference type="Gene3D" id="1.10.155.10">
    <property type="entry name" value="Chemotaxis receptor methyltransferase CheR, N-terminal domain"/>
    <property type="match status" value="1"/>
</dbReference>
<evidence type="ECO:0000313" key="8">
    <source>
        <dbReference type="Proteomes" id="UP000712673"/>
    </source>
</evidence>
<reference evidence="7" key="1">
    <citation type="submission" date="2019-03" db="EMBL/GenBank/DDBJ databases">
        <title>Lake Tanganyika Metagenome-Assembled Genomes (MAGs).</title>
        <authorList>
            <person name="Tran P."/>
        </authorList>
    </citation>
    <scope>NUCLEOTIDE SEQUENCE</scope>
    <source>
        <strain evidence="7">K_DeepCast_65m_m2_066</strain>
    </source>
</reference>
<protein>
    <recommendedName>
        <fullName evidence="2">protein-glutamate O-methyltransferase</fullName>
        <ecNumber evidence="2">2.1.1.80</ecNumber>
    </recommendedName>
</protein>
<dbReference type="EMBL" id="VGLS01000089">
    <property type="protein sequence ID" value="MBM3223057.1"/>
    <property type="molecule type" value="Genomic_DNA"/>
</dbReference>
<gene>
    <name evidence="7" type="ORF">FJZ47_04540</name>
</gene>
<dbReference type="PIRSF" id="PIRSF000410">
    <property type="entry name" value="CheR"/>
    <property type="match status" value="1"/>
</dbReference>
<accession>A0A937W0G7</accession>
<dbReference type="GO" id="GO:0008983">
    <property type="term" value="F:protein-glutamate O-methyltransferase activity"/>
    <property type="evidence" value="ECO:0007669"/>
    <property type="project" value="UniProtKB-EC"/>
</dbReference>
<dbReference type="InterPro" id="IPR000780">
    <property type="entry name" value="CheR_MeTrfase"/>
</dbReference>
<dbReference type="Pfam" id="PF01739">
    <property type="entry name" value="CheR"/>
    <property type="match status" value="1"/>
</dbReference>
<dbReference type="SUPFAM" id="SSF53335">
    <property type="entry name" value="S-adenosyl-L-methionine-dependent methyltransferases"/>
    <property type="match status" value="1"/>
</dbReference>
<dbReference type="InterPro" id="IPR029063">
    <property type="entry name" value="SAM-dependent_MTases_sf"/>
</dbReference>
<dbReference type="PANTHER" id="PTHR24422:SF26">
    <property type="entry name" value="CHEMOTAXIS PROTEIN METHYLTRANSFERASE"/>
    <property type="match status" value="1"/>
</dbReference>
<organism evidence="7 8">
    <name type="scientific">Tectimicrobiota bacterium</name>
    <dbReference type="NCBI Taxonomy" id="2528274"/>
    <lineage>
        <taxon>Bacteria</taxon>
        <taxon>Pseudomonadati</taxon>
        <taxon>Nitrospinota/Tectimicrobiota group</taxon>
        <taxon>Candidatus Tectimicrobiota</taxon>
    </lineage>
</organism>
<keyword evidence="3" id="KW-0489">Methyltransferase</keyword>
<dbReference type="InterPro" id="IPR050903">
    <property type="entry name" value="Bact_Chemotaxis_MeTrfase"/>
</dbReference>
<dbReference type="PANTHER" id="PTHR24422">
    <property type="entry name" value="CHEMOTAXIS PROTEIN METHYLTRANSFERASE"/>
    <property type="match status" value="1"/>
</dbReference>
<dbReference type="EC" id="2.1.1.80" evidence="2"/>
<dbReference type="InterPro" id="IPR026024">
    <property type="entry name" value="Chemotaxis_MeTrfase_CheR"/>
</dbReference>
<dbReference type="AlphaFoldDB" id="A0A937W0G7"/>
<evidence type="ECO:0000256" key="1">
    <source>
        <dbReference type="ARBA" id="ARBA00001541"/>
    </source>
</evidence>
<evidence type="ECO:0000256" key="2">
    <source>
        <dbReference type="ARBA" id="ARBA00012534"/>
    </source>
</evidence>
<evidence type="ECO:0000259" key="6">
    <source>
        <dbReference type="PROSITE" id="PS50123"/>
    </source>
</evidence>
<evidence type="ECO:0000256" key="4">
    <source>
        <dbReference type="ARBA" id="ARBA00022679"/>
    </source>
</evidence>
<proteinExistence type="predicted"/>
<dbReference type="InterPro" id="IPR022642">
    <property type="entry name" value="CheR_C"/>
</dbReference>
<name>A0A937W0G7_UNCTE</name>
<feature type="domain" description="CheR-type methyltransferase" evidence="6">
    <location>
        <begin position="1"/>
        <end position="269"/>
    </location>
</feature>
<keyword evidence="5" id="KW-0949">S-adenosyl-L-methionine</keyword>
<evidence type="ECO:0000256" key="5">
    <source>
        <dbReference type="ARBA" id="ARBA00022691"/>
    </source>
</evidence>
<dbReference type="SMART" id="SM00138">
    <property type="entry name" value="MeTrc"/>
    <property type="match status" value="1"/>
</dbReference>
<comment type="caution">
    <text evidence="7">The sequence shown here is derived from an EMBL/GenBank/DDBJ whole genome shotgun (WGS) entry which is preliminary data.</text>
</comment>